<keyword evidence="1" id="KW-0472">Membrane</keyword>
<proteinExistence type="predicted"/>
<gene>
    <name evidence="2" type="ORF">ISP15_17875</name>
</gene>
<sequence>MITANKAREKKPCLGYLKNREAKFISSYEVAMLKPRVYLWIIPPWGASDLLGIYAAMYVFATFNESILDHVISGWDGSADRLGARKPLFFDFSIARCAHPTQAG</sequence>
<accession>A0ABW8JPM1</accession>
<name>A0ABW8JPM1_9GAMM</name>
<protein>
    <submittedName>
        <fullName evidence="2">Uncharacterized protein</fullName>
    </submittedName>
</protein>
<evidence type="ECO:0000313" key="3">
    <source>
        <dbReference type="Proteomes" id="UP001620461"/>
    </source>
</evidence>
<keyword evidence="1" id="KW-1133">Transmembrane helix</keyword>
<dbReference type="Proteomes" id="UP001620461">
    <property type="component" value="Unassembled WGS sequence"/>
</dbReference>
<keyword evidence="1" id="KW-0812">Transmembrane</keyword>
<organism evidence="2 3">
    <name type="scientific">Dyella jejuensis</name>
    <dbReference type="NCBI Taxonomy" id="1432009"/>
    <lineage>
        <taxon>Bacteria</taxon>
        <taxon>Pseudomonadati</taxon>
        <taxon>Pseudomonadota</taxon>
        <taxon>Gammaproteobacteria</taxon>
        <taxon>Lysobacterales</taxon>
        <taxon>Rhodanobacteraceae</taxon>
        <taxon>Dyella</taxon>
    </lineage>
</organism>
<comment type="caution">
    <text evidence="2">The sequence shown here is derived from an EMBL/GenBank/DDBJ whole genome shotgun (WGS) entry which is preliminary data.</text>
</comment>
<reference evidence="2 3" key="1">
    <citation type="submission" date="2020-10" db="EMBL/GenBank/DDBJ databases">
        <title>Phylogeny of dyella-like bacteria.</title>
        <authorList>
            <person name="Fu J."/>
        </authorList>
    </citation>
    <scope>NUCLEOTIDE SEQUENCE [LARGE SCALE GENOMIC DNA]</scope>
    <source>
        <strain evidence="2 3">JP1</strain>
    </source>
</reference>
<dbReference type="RefSeq" id="WP_404549308.1">
    <property type="nucleotide sequence ID" value="NZ_JADIKJ010000030.1"/>
</dbReference>
<evidence type="ECO:0000256" key="1">
    <source>
        <dbReference type="SAM" id="Phobius"/>
    </source>
</evidence>
<dbReference type="EMBL" id="JADIKJ010000030">
    <property type="protein sequence ID" value="MFK2902201.1"/>
    <property type="molecule type" value="Genomic_DNA"/>
</dbReference>
<evidence type="ECO:0000313" key="2">
    <source>
        <dbReference type="EMBL" id="MFK2902201.1"/>
    </source>
</evidence>
<keyword evidence="3" id="KW-1185">Reference proteome</keyword>
<feature type="transmembrane region" description="Helical" evidence="1">
    <location>
        <begin position="37"/>
        <end position="61"/>
    </location>
</feature>